<feature type="signal peptide" evidence="2">
    <location>
        <begin position="1"/>
        <end position="25"/>
    </location>
</feature>
<dbReference type="STRING" id="1249627.D779_0851"/>
<protein>
    <submittedName>
        <fullName evidence="3">Type IV pilus biogenesis protein PilP</fullName>
    </submittedName>
</protein>
<dbReference type="Gene3D" id="2.30.30.830">
    <property type="match status" value="1"/>
</dbReference>
<dbReference type="InterPro" id="IPR007446">
    <property type="entry name" value="PilP"/>
</dbReference>
<evidence type="ECO:0000256" key="1">
    <source>
        <dbReference type="SAM" id="MobiDB-lite"/>
    </source>
</evidence>
<accession>W9VCC7</accession>
<evidence type="ECO:0000313" key="3">
    <source>
        <dbReference type="EMBL" id="EXJ17099.1"/>
    </source>
</evidence>
<dbReference type="eggNOG" id="COG3168">
    <property type="taxonomic scope" value="Bacteria"/>
</dbReference>
<keyword evidence="2" id="KW-0732">Signal</keyword>
<dbReference type="Proteomes" id="UP000019460">
    <property type="component" value="Unassembled WGS sequence"/>
</dbReference>
<evidence type="ECO:0000313" key="4">
    <source>
        <dbReference type="Proteomes" id="UP000019460"/>
    </source>
</evidence>
<dbReference type="OrthoDB" id="5296580at2"/>
<dbReference type="PATRIC" id="fig|1249627.3.peg.134"/>
<dbReference type="PIRSF" id="PIRSF016481">
    <property type="entry name" value="Pilus_assembly_PilP"/>
    <property type="match status" value="1"/>
</dbReference>
<evidence type="ECO:0000256" key="2">
    <source>
        <dbReference type="SAM" id="SignalP"/>
    </source>
</evidence>
<dbReference type="AlphaFoldDB" id="W9VCC7"/>
<feature type="compositionally biased region" description="Polar residues" evidence="1">
    <location>
        <begin position="71"/>
        <end position="81"/>
    </location>
</feature>
<comment type="caution">
    <text evidence="3">The sequence shown here is derived from an EMBL/GenBank/DDBJ whole genome shotgun (WGS) entry which is preliminary data.</text>
</comment>
<organism evidence="3 4">
    <name type="scientific">Imhoffiella purpurea</name>
    <dbReference type="NCBI Taxonomy" id="1249627"/>
    <lineage>
        <taxon>Bacteria</taxon>
        <taxon>Pseudomonadati</taxon>
        <taxon>Pseudomonadota</taxon>
        <taxon>Gammaproteobacteria</taxon>
        <taxon>Chromatiales</taxon>
        <taxon>Chromatiaceae</taxon>
        <taxon>Imhoffiella</taxon>
    </lineage>
</organism>
<keyword evidence="4" id="KW-1185">Reference proteome</keyword>
<feature type="region of interest" description="Disordered" evidence="1">
    <location>
        <begin position="62"/>
        <end position="95"/>
    </location>
</feature>
<feature type="chain" id="PRO_5004930335" evidence="2">
    <location>
        <begin position="26"/>
        <end position="176"/>
    </location>
</feature>
<proteinExistence type="predicted"/>
<reference evidence="3 4" key="1">
    <citation type="submission" date="2012-11" db="EMBL/GenBank/DDBJ databases">
        <title>Genome assembly of Thiorhodococcus sp. AK35.</title>
        <authorList>
            <person name="Nupur N."/>
            <person name="Khatri I."/>
            <person name="Subramanian S."/>
            <person name="Pinnaka A."/>
        </authorList>
    </citation>
    <scope>NUCLEOTIDE SEQUENCE [LARGE SCALE GENOMIC DNA]</scope>
    <source>
        <strain evidence="3 4">AK35</strain>
    </source>
</reference>
<name>W9VCC7_9GAMM</name>
<sequence length="176" mass="19715">MKRRQRTNLALWVFPSLLLSGCVSKDMSDLDAFVAEVKSRPPGPIEPLPEIEPVDVFVYEPGDRRDPFTPDAQTEPTQQVVIDNGLAPDPRRRKEELENHPLDSLRMVGTLDLEGIRWALIRTKDGIVHRVKAGNYLGLNNGQITSIGDDQIQLTEIVSDAPGQWRERPATIALTQ</sequence>
<dbReference type="PROSITE" id="PS51257">
    <property type="entry name" value="PROKAR_LIPOPROTEIN"/>
    <property type="match status" value="1"/>
</dbReference>
<dbReference type="Pfam" id="PF04351">
    <property type="entry name" value="PilP"/>
    <property type="match status" value="1"/>
</dbReference>
<dbReference type="EMBL" id="AONC01000002">
    <property type="protein sequence ID" value="EXJ17099.1"/>
    <property type="molecule type" value="Genomic_DNA"/>
</dbReference>
<gene>
    <name evidence="3" type="ORF">D779_0851</name>
</gene>
<dbReference type="RefSeq" id="WP_052347631.1">
    <property type="nucleotide sequence ID" value="NZ_AONC01000002.1"/>
</dbReference>